<keyword evidence="2" id="KW-0695">RNA-directed DNA polymerase</keyword>
<dbReference type="EMBL" id="SMMG02000001">
    <property type="protein sequence ID" value="KAA3488172.1"/>
    <property type="molecule type" value="Genomic_DNA"/>
</dbReference>
<keyword evidence="2" id="KW-0548">Nucleotidyltransferase</keyword>
<accession>A0A5B6X4W2</accession>
<protein>
    <submittedName>
        <fullName evidence="2">Reverse transcriptase</fullName>
    </submittedName>
</protein>
<evidence type="ECO:0000313" key="3">
    <source>
        <dbReference type="Proteomes" id="UP000325315"/>
    </source>
</evidence>
<comment type="caution">
    <text evidence="2">The sequence shown here is derived from an EMBL/GenBank/DDBJ whole genome shotgun (WGS) entry which is preliminary data.</text>
</comment>
<dbReference type="SUPFAM" id="SSF56672">
    <property type="entry name" value="DNA/RNA polymerases"/>
    <property type="match status" value="1"/>
</dbReference>
<dbReference type="InterPro" id="IPR041577">
    <property type="entry name" value="RT_RNaseH_2"/>
</dbReference>
<dbReference type="Pfam" id="PF17919">
    <property type="entry name" value="RT_RNaseH_2"/>
    <property type="match status" value="1"/>
</dbReference>
<dbReference type="OrthoDB" id="1411056at2759"/>
<keyword evidence="3" id="KW-1185">Reference proteome</keyword>
<dbReference type="PANTHER" id="PTHR15503:SF45">
    <property type="entry name" value="RNA-DIRECTED DNA POLYMERASE HOMOLOG"/>
    <property type="match status" value="1"/>
</dbReference>
<dbReference type="Pfam" id="PF08284">
    <property type="entry name" value="RVP_2"/>
    <property type="match status" value="1"/>
</dbReference>
<proteinExistence type="predicted"/>
<reference evidence="3" key="1">
    <citation type="journal article" date="2019" name="Plant Biotechnol. J.">
        <title>Genome sequencing of the Australian wild diploid species Gossypium australe highlights disease resistance and delayed gland morphogenesis.</title>
        <authorList>
            <person name="Cai Y."/>
            <person name="Cai X."/>
            <person name="Wang Q."/>
            <person name="Wang P."/>
            <person name="Zhang Y."/>
            <person name="Cai C."/>
            <person name="Xu Y."/>
            <person name="Wang K."/>
            <person name="Zhou Z."/>
            <person name="Wang C."/>
            <person name="Geng S."/>
            <person name="Li B."/>
            <person name="Dong Q."/>
            <person name="Hou Y."/>
            <person name="Wang H."/>
            <person name="Ai P."/>
            <person name="Liu Z."/>
            <person name="Yi F."/>
            <person name="Sun M."/>
            <person name="An G."/>
            <person name="Cheng J."/>
            <person name="Zhang Y."/>
            <person name="Shi Q."/>
            <person name="Xie Y."/>
            <person name="Shi X."/>
            <person name="Chang Y."/>
            <person name="Huang F."/>
            <person name="Chen Y."/>
            <person name="Hong S."/>
            <person name="Mi L."/>
            <person name="Sun Q."/>
            <person name="Zhang L."/>
            <person name="Zhou B."/>
            <person name="Peng R."/>
            <person name="Zhang X."/>
            <person name="Liu F."/>
        </authorList>
    </citation>
    <scope>NUCLEOTIDE SEQUENCE [LARGE SCALE GENOMIC DNA]</scope>
    <source>
        <strain evidence="3">cv. PA1801</strain>
    </source>
</reference>
<sequence length="456" mass="52073">MPDVISGIFYLFDVTVYALINPRSTHSYICTTLVTDKDLSIESTEFDVQVINQLGQSMIVNLICCKCPLKIQGYEFLADLLLLPFREFNIILGMDWLTLHDVVANCRLKWIDLRCQTGEMISVESDRSNSVTRFISAITAQKLIRKGCEAFFAYILDTQDLESKLDQVPIVKEFTNVFAEELLGLLLEHEVEFAIDLTLGTVPISISLYRMAPAELKELKEQLQELLDRGFIRPSVSHWGALVLFVKKKDGSLRLCIGYKQLNKVTIKNKYHLPRIDDLFDQLKSATLRVKYCDVLKIVFQTRYGHYEFLLYAKFSKCEFWLREVGFLGHIISADGICVDPSKISTIFNWKAPKNVLKSFDKLKSMLTEAPVLAQPESGKEYVVYSDESLNGLSYVLMQAEKVISYASRQLKPHERNYPTHDLELSAIVFALKIWHTICNNPSLGLVRTVVSKPLI</sequence>
<dbReference type="GO" id="GO:0003964">
    <property type="term" value="F:RNA-directed DNA polymerase activity"/>
    <property type="evidence" value="ECO:0007669"/>
    <property type="project" value="UniProtKB-KW"/>
</dbReference>
<dbReference type="InterPro" id="IPR032567">
    <property type="entry name" value="RTL1-rel"/>
</dbReference>
<dbReference type="CDD" id="cd01647">
    <property type="entry name" value="RT_LTR"/>
    <property type="match status" value="1"/>
</dbReference>
<dbReference type="InterPro" id="IPR021109">
    <property type="entry name" value="Peptidase_aspartic_dom_sf"/>
</dbReference>
<organism evidence="2 3">
    <name type="scientific">Gossypium australe</name>
    <dbReference type="NCBI Taxonomy" id="47621"/>
    <lineage>
        <taxon>Eukaryota</taxon>
        <taxon>Viridiplantae</taxon>
        <taxon>Streptophyta</taxon>
        <taxon>Embryophyta</taxon>
        <taxon>Tracheophyta</taxon>
        <taxon>Spermatophyta</taxon>
        <taxon>Magnoliopsida</taxon>
        <taxon>eudicotyledons</taxon>
        <taxon>Gunneridae</taxon>
        <taxon>Pentapetalae</taxon>
        <taxon>rosids</taxon>
        <taxon>malvids</taxon>
        <taxon>Malvales</taxon>
        <taxon>Malvaceae</taxon>
        <taxon>Malvoideae</taxon>
        <taxon>Gossypium</taxon>
    </lineage>
</organism>
<keyword evidence="2" id="KW-0808">Transferase</keyword>
<dbReference type="CDD" id="cd00303">
    <property type="entry name" value="retropepsin_like"/>
    <property type="match status" value="1"/>
</dbReference>
<dbReference type="PANTHER" id="PTHR15503">
    <property type="entry name" value="LDOC1 RELATED"/>
    <property type="match status" value="1"/>
</dbReference>
<evidence type="ECO:0000259" key="1">
    <source>
        <dbReference type="Pfam" id="PF17919"/>
    </source>
</evidence>
<feature type="domain" description="Reverse transcriptase/retrotransposon-derived protein RNase H-like" evidence="1">
    <location>
        <begin position="358"/>
        <end position="439"/>
    </location>
</feature>
<dbReference type="Proteomes" id="UP000325315">
    <property type="component" value="Unassembled WGS sequence"/>
</dbReference>
<dbReference type="Gene3D" id="3.10.10.10">
    <property type="entry name" value="HIV Type 1 Reverse Transcriptase, subunit A, domain 1"/>
    <property type="match status" value="1"/>
</dbReference>
<gene>
    <name evidence="2" type="ORF">EPI10_031944</name>
</gene>
<dbReference type="Gene3D" id="2.40.70.10">
    <property type="entry name" value="Acid Proteases"/>
    <property type="match status" value="1"/>
</dbReference>
<name>A0A5B6X4W2_9ROSI</name>
<dbReference type="InterPro" id="IPR043502">
    <property type="entry name" value="DNA/RNA_pol_sf"/>
</dbReference>
<evidence type="ECO:0000313" key="2">
    <source>
        <dbReference type="EMBL" id="KAA3488172.1"/>
    </source>
</evidence>
<dbReference type="AlphaFoldDB" id="A0A5B6X4W2"/>